<keyword evidence="5" id="KW-0690">Ribosome biogenesis</keyword>
<dbReference type="GO" id="GO:0005730">
    <property type="term" value="C:nucleolus"/>
    <property type="evidence" value="ECO:0007669"/>
    <property type="project" value="TreeGrafter"/>
</dbReference>
<feature type="region of interest" description="Disordered" evidence="7">
    <location>
        <begin position="1"/>
        <end position="172"/>
    </location>
</feature>
<dbReference type="EMBL" id="CP090164">
    <property type="protein sequence ID" value="UJO13347.1"/>
    <property type="molecule type" value="Genomic_DNA"/>
</dbReference>
<accession>A0A9Q8L9M8</accession>
<dbReference type="GeneID" id="71982713"/>
<dbReference type="RefSeq" id="XP_047757713.1">
    <property type="nucleotide sequence ID" value="XM_047901983.1"/>
</dbReference>
<evidence type="ECO:0000313" key="9">
    <source>
        <dbReference type="Proteomes" id="UP000756132"/>
    </source>
</evidence>
<comment type="subcellular location">
    <subcellularLocation>
        <location evidence="2">Cytoplasm</location>
    </subcellularLocation>
    <subcellularLocation>
        <location evidence="1">Nucleus</location>
    </subcellularLocation>
</comment>
<evidence type="ECO:0000256" key="2">
    <source>
        <dbReference type="ARBA" id="ARBA00004496"/>
    </source>
</evidence>
<dbReference type="PANTHER" id="PTHR28280:SF1">
    <property type="entry name" value="SHUTTLING PRE-60S FACTOR ECM1"/>
    <property type="match status" value="1"/>
</dbReference>
<dbReference type="OMA" id="DWEDTNR"/>
<dbReference type="Pfam" id="PF09135">
    <property type="entry name" value="Alb1"/>
    <property type="match status" value="1"/>
</dbReference>
<name>A0A9Q8L9M8_PASFU</name>
<keyword evidence="6" id="KW-0539">Nucleus</keyword>
<evidence type="ECO:0000256" key="7">
    <source>
        <dbReference type="SAM" id="MobiDB-lite"/>
    </source>
</evidence>
<dbReference type="GO" id="GO:0000055">
    <property type="term" value="P:ribosomal large subunit export from nucleus"/>
    <property type="evidence" value="ECO:0007669"/>
    <property type="project" value="TreeGrafter"/>
</dbReference>
<dbReference type="InterPro" id="IPR053278">
    <property type="entry name" value="Pre-60S_factor_ECM1"/>
</dbReference>
<proteinExistence type="predicted"/>
<keyword evidence="9" id="KW-1185">Reference proteome</keyword>
<organism evidence="8 9">
    <name type="scientific">Passalora fulva</name>
    <name type="common">Tomato leaf mold</name>
    <name type="synonym">Cladosporium fulvum</name>
    <dbReference type="NCBI Taxonomy" id="5499"/>
    <lineage>
        <taxon>Eukaryota</taxon>
        <taxon>Fungi</taxon>
        <taxon>Dikarya</taxon>
        <taxon>Ascomycota</taxon>
        <taxon>Pezizomycotina</taxon>
        <taxon>Dothideomycetes</taxon>
        <taxon>Dothideomycetidae</taxon>
        <taxon>Mycosphaerellales</taxon>
        <taxon>Mycosphaerellaceae</taxon>
        <taxon>Fulvia</taxon>
    </lineage>
</organism>
<dbReference type="PANTHER" id="PTHR28280">
    <property type="entry name" value="SHUTTLING PRE-60S FACTOR ECM1"/>
    <property type="match status" value="1"/>
</dbReference>
<dbReference type="GO" id="GO:0005737">
    <property type="term" value="C:cytoplasm"/>
    <property type="evidence" value="ECO:0007669"/>
    <property type="project" value="UniProtKB-SubCell"/>
</dbReference>
<feature type="compositionally biased region" description="Basic residues" evidence="7">
    <location>
        <begin position="55"/>
        <end position="67"/>
    </location>
</feature>
<dbReference type="AlphaFoldDB" id="A0A9Q8L9M8"/>
<gene>
    <name evidence="8" type="ORF">CLAFUR5_02835</name>
</gene>
<evidence type="ECO:0000256" key="1">
    <source>
        <dbReference type="ARBA" id="ARBA00004123"/>
    </source>
</evidence>
<evidence type="ECO:0000256" key="5">
    <source>
        <dbReference type="ARBA" id="ARBA00022517"/>
    </source>
</evidence>
<evidence type="ECO:0000313" key="8">
    <source>
        <dbReference type="EMBL" id="UJO13347.1"/>
    </source>
</evidence>
<reference evidence="8" key="1">
    <citation type="submission" date="2021-12" db="EMBL/GenBank/DDBJ databases">
        <authorList>
            <person name="Zaccaron A."/>
            <person name="Stergiopoulos I."/>
        </authorList>
    </citation>
    <scope>NUCLEOTIDE SEQUENCE</scope>
    <source>
        <strain evidence="8">Race5_Kim</strain>
    </source>
</reference>
<feature type="compositionally biased region" description="Basic and acidic residues" evidence="7">
    <location>
        <begin position="68"/>
        <end position="93"/>
    </location>
</feature>
<evidence type="ECO:0000256" key="6">
    <source>
        <dbReference type="ARBA" id="ARBA00023242"/>
    </source>
</evidence>
<keyword evidence="4" id="KW-0963">Cytoplasm</keyword>
<evidence type="ECO:0000256" key="3">
    <source>
        <dbReference type="ARBA" id="ARBA00022448"/>
    </source>
</evidence>
<sequence>MAKTPKVKKREISVHSRAARRSSPPPRDIAGKKAPAEESDYTPWMHNAQNAGISKKAKPKKLTHAQRLRQERAQEKADAIASKLEKKVADSKKSSKNIQSRAADWDELNGKLEAVVEAKKKEGKKASGKDGADVMLPDLEQPIPIRSAEMSGAEEEEVKPAPAPARAAKEGVPAWASMHAEPGEFLDDVL</sequence>
<feature type="compositionally biased region" description="Basic and acidic residues" evidence="7">
    <location>
        <begin position="108"/>
        <end position="132"/>
    </location>
</feature>
<dbReference type="KEGG" id="ffu:CLAFUR5_02835"/>
<keyword evidence="3" id="KW-0813">Transport</keyword>
<dbReference type="OrthoDB" id="5304887at2759"/>
<evidence type="ECO:0000256" key="4">
    <source>
        <dbReference type="ARBA" id="ARBA00022490"/>
    </source>
</evidence>
<dbReference type="Proteomes" id="UP000756132">
    <property type="component" value="Chromosome 2"/>
</dbReference>
<dbReference type="GO" id="GO:0030687">
    <property type="term" value="C:preribosome, large subunit precursor"/>
    <property type="evidence" value="ECO:0007669"/>
    <property type="project" value="TreeGrafter"/>
</dbReference>
<protein>
    <submittedName>
        <fullName evidence="8">Uncharacterized protein</fullName>
    </submittedName>
</protein>
<reference evidence="8" key="2">
    <citation type="journal article" date="2022" name="Microb. Genom.">
        <title>A chromosome-scale genome assembly of the tomato pathogen Cladosporium fulvum reveals a compartmentalized genome architecture and the presence of a dispensable chromosome.</title>
        <authorList>
            <person name="Zaccaron A.Z."/>
            <person name="Chen L.H."/>
            <person name="Samaras A."/>
            <person name="Stergiopoulos I."/>
        </authorList>
    </citation>
    <scope>NUCLEOTIDE SEQUENCE</scope>
    <source>
        <strain evidence="8">Race5_Kim</strain>
    </source>
</reference>
<dbReference type="InterPro" id="IPR022784">
    <property type="entry name" value="Ribosome_bgen_Alb1"/>
</dbReference>